<dbReference type="PANTHER" id="PTHR43479">
    <property type="entry name" value="ACREF/ENVCD OPERON REPRESSOR-RELATED"/>
    <property type="match status" value="1"/>
</dbReference>
<protein>
    <submittedName>
        <fullName evidence="4">TetR/AcrR family transcriptional regulator</fullName>
    </submittedName>
</protein>
<dbReference type="PRINTS" id="PR00455">
    <property type="entry name" value="HTHTETR"/>
</dbReference>
<evidence type="ECO:0000313" key="5">
    <source>
        <dbReference type="Proteomes" id="UP001279681"/>
    </source>
</evidence>
<gene>
    <name evidence="4" type="ORF">RFV38_07465</name>
</gene>
<dbReference type="SUPFAM" id="SSF46689">
    <property type="entry name" value="Homeodomain-like"/>
    <property type="match status" value="1"/>
</dbReference>
<name>A0ABU4W9Y4_9FUSO</name>
<dbReference type="InterPro" id="IPR009057">
    <property type="entry name" value="Homeodomain-like_sf"/>
</dbReference>
<dbReference type="EMBL" id="JAVIKH010000009">
    <property type="protein sequence ID" value="MDX8336331.1"/>
    <property type="molecule type" value="Genomic_DNA"/>
</dbReference>
<evidence type="ECO:0000259" key="3">
    <source>
        <dbReference type="PROSITE" id="PS50977"/>
    </source>
</evidence>
<feature type="domain" description="HTH tetR-type" evidence="3">
    <location>
        <begin position="4"/>
        <end position="64"/>
    </location>
</feature>
<dbReference type="Gene3D" id="1.10.357.10">
    <property type="entry name" value="Tetracycline Repressor, domain 2"/>
    <property type="match status" value="1"/>
</dbReference>
<evidence type="ECO:0000313" key="4">
    <source>
        <dbReference type="EMBL" id="MDX8336331.1"/>
    </source>
</evidence>
<feature type="DNA-binding region" description="H-T-H motif" evidence="2">
    <location>
        <begin position="27"/>
        <end position="46"/>
    </location>
</feature>
<dbReference type="InterPro" id="IPR001647">
    <property type="entry name" value="HTH_TetR"/>
</dbReference>
<dbReference type="Pfam" id="PF00440">
    <property type="entry name" value="TetR_N"/>
    <property type="match status" value="1"/>
</dbReference>
<reference evidence="5" key="1">
    <citation type="submission" date="2023-07" db="EMBL/GenBank/DDBJ databases">
        <authorList>
            <person name="Colorado M.A."/>
            <person name="Villamil L.M."/>
            <person name="Melo J.F."/>
            <person name="Rodriguez J.A."/>
            <person name="Ruiz R.Y."/>
        </authorList>
    </citation>
    <scope>NUCLEOTIDE SEQUENCE [LARGE SCALE GENOMIC DNA]</scope>
    <source>
        <strain evidence="5">C33</strain>
    </source>
</reference>
<dbReference type="PANTHER" id="PTHR43479:SF11">
    <property type="entry name" value="ACREF_ENVCD OPERON REPRESSOR-RELATED"/>
    <property type="match status" value="1"/>
</dbReference>
<sequence length="212" mass="25114">MIKEEKKEQILEAAKDVLLKKGIFKTRVEDITNHLSIAKGSFYTYFKSKDQLLEEIVDKVYEIRKDELKELLAEDLDYKEKIKIFIIKRFMIASKNLNSHLILINLTRNLEHLTPLLREKLLQIEMLNRDFLKQIIKNIPGIKYSKNEINTLIIFIMGGIKSYRLERLFYKNTDDYFISDILEFEERLKNINLDEEIQLVTESILKLLTGGN</sequence>
<evidence type="ECO:0000256" key="1">
    <source>
        <dbReference type="ARBA" id="ARBA00023125"/>
    </source>
</evidence>
<evidence type="ECO:0000256" key="2">
    <source>
        <dbReference type="PROSITE-ProRule" id="PRU00335"/>
    </source>
</evidence>
<keyword evidence="1 2" id="KW-0238">DNA-binding</keyword>
<comment type="caution">
    <text evidence="4">The sequence shown here is derived from an EMBL/GenBank/DDBJ whole genome shotgun (WGS) entry which is preliminary data.</text>
</comment>
<organism evidence="4 5">
    <name type="scientific">Candidatus Cetobacterium colombiensis</name>
    <dbReference type="NCBI Taxonomy" id="3073100"/>
    <lineage>
        <taxon>Bacteria</taxon>
        <taxon>Fusobacteriati</taxon>
        <taxon>Fusobacteriota</taxon>
        <taxon>Fusobacteriia</taxon>
        <taxon>Fusobacteriales</taxon>
        <taxon>Fusobacteriaceae</taxon>
        <taxon>Cetobacterium</taxon>
    </lineage>
</organism>
<dbReference type="PROSITE" id="PS50977">
    <property type="entry name" value="HTH_TETR_2"/>
    <property type="match status" value="1"/>
</dbReference>
<dbReference type="RefSeq" id="WP_320313736.1">
    <property type="nucleotide sequence ID" value="NZ_JAVIKH010000009.1"/>
</dbReference>
<keyword evidence="5" id="KW-1185">Reference proteome</keyword>
<accession>A0ABU4W9Y4</accession>
<dbReference type="Proteomes" id="UP001279681">
    <property type="component" value="Unassembled WGS sequence"/>
</dbReference>
<proteinExistence type="predicted"/>
<dbReference type="InterPro" id="IPR050624">
    <property type="entry name" value="HTH-type_Tx_Regulator"/>
</dbReference>